<dbReference type="InterPro" id="IPR011335">
    <property type="entry name" value="Restrct_endonuc-II-like"/>
</dbReference>
<dbReference type="InterPro" id="IPR007569">
    <property type="entry name" value="DUF559"/>
</dbReference>
<proteinExistence type="predicted"/>
<dbReference type="Proteomes" id="UP000246104">
    <property type="component" value="Unassembled WGS sequence"/>
</dbReference>
<dbReference type="AlphaFoldDB" id="A0A317JRF9"/>
<dbReference type="CDD" id="cd01038">
    <property type="entry name" value="Endonuclease_DUF559"/>
    <property type="match status" value="1"/>
</dbReference>
<organism evidence="2 3">
    <name type="scientific">Candidatus Cerribacteria bacterium 'Amazon FNV 2010 28 9'</name>
    <dbReference type="NCBI Taxonomy" id="2081795"/>
    <lineage>
        <taxon>Bacteria</taxon>
        <taxon>Candidatus Cerribacteria</taxon>
    </lineage>
</organism>
<dbReference type="EMBL" id="PSRQ01000034">
    <property type="protein sequence ID" value="PWU23422.1"/>
    <property type="molecule type" value="Genomic_DNA"/>
</dbReference>
<dbReference type="PANTHER" id="PTHR38590">
    <property type="entry name" value="BLL0828 PROTEIN"/>
    <property type="match status" value="1"/>
</dbReference>
<evidence type="ECO:0000313" key="2">
    <source>
        <dbReference type="EMBL" id="PWU23422.1"/>
    </source>
</evidence>
<sequence>MNQKPFATKRARLLRQRMNLFECRMWTMLRDRNIFPFYHFVRQKPMYPYYLDFYCAAAKLAIEVDGGQHNTDEAKKYDQERTEYLNSKGIQVLRFWNSDITQNLDGVIETIKEALHQFQ</sequence>
<dbReference type="InterPro" id="IPR047216">
    <property type="entry name" value="Endonuclease_DUF559_bact"/>
</dbReference>
<feature type="domain" description="DUF559" evidence="1">
    <location>
        <begin position="8"/>
        <end position="115"/>
    </location>
</feature>
<evidence type="ECO:0000259" key="1">
    <source>
        <dbReference type="Pfam" id="PF04480"/>
    </source>
</evidence>
<evidence type="ECO:0000313" key="3">
    <source>
        <dbReference type="Proteomes" id="UP000246104"/>
    </source>
</evidence>
<reference evidence="2 3" key="1">
    <citation type="submission" date="2018-02" db="EMBL/GenBank/DDBJ databases">
        <title>Genomic Reconstructions from Amazon Rainforest and Pasture Soil Reveal Novel Insights into the Physiology of Candidate Phyla in Tropical Sites.</title>
        <authorList>
            <person name="Kroeger M.E."/>
            <person name="Delmont T."/>
            <person name="Eren A.M."/>
            <person name="Guo J."/>
            <person name="Meyer K.M."/>
            <person name="Khan K."/>
            <person name="Rodrigues J.L.M."/>
            <person name="Bohannan B.J.M."/>
            <person name="Tringe S."/>
            <person name="Borges C.D."/>
            <person name="Tiedje J."/>
            <person name="Tsai S.M."/>
            <person name="Nusslein K."/>
        </authorList>
    </citation>
    <scope>NUCLEOTIDE SEQUENCE [LARGE SCALE GENOMIC DNA]</scope>
    <source>
        <strain evidence="2">Amazon FNV 2010 28 9</strain>
    </source>
</reference>
<comment type="caution">
    <text evidence="2">The sequence shown here is derived from an EMBL/GenBank/DDBJ whole genome shotgun (WGS) entry which is preliminary data.</text>
</comment>
<dbReference type="SUPFAM" id="SSF52980">
    <property type="entry name" value="Restriction endonuclease-like"/>
    <property type="match status" value="1"/>
</dbReference>
<dbReference type="Gene3D" id="3.40.960.10">
    <property type="entry name" value="VSR Endonuclease"/>
    <property type="match status" value="1"/>
</dbReference>
<protein>
    <recommendedName>
        <fullName evidence="1">DUF559 domain-containing protein</fullName>
    </recommendedName>
</protein>
<dbReference type="Pfam" id="PF04480">
    <property type="entry name" value="DUF559"/>
    <property type="match status" value="1"/>
</dbReference>
<name>A0A317JRF9_9BACT</name>
<accession>A0A317JRF9</accession>
<gene>
    <name evidence="2" type="ORF">C5B42_03070</name>
</gene>
<dbReference type="PANTHER" id="PTHR38590:SF1">
    <property type="entry name" value="BLL0828 PROTEIN"/>
    <property type="match status" value="1"/>
</dbReference>